<name>A0A285SKB2_9FIRM</name>
<dbReference type="EMBL" id="OBMR01000008">
    <property type="protein sequence ID" value="SOC08095.1"/>
    <property type="molecule type" value="Genomic_DNA"/>
</dbReference>
<dbReference type="AlphaFoldDB" id="A0A285SKB2"/>
<evidence type="ECO:0000313" key="2">
    <source>
        <dbReference type="Proteomes" id="UP000219563"/>
    </source>
</evidence>
<proteinExistence type="predicted"/>
<gene>
    <name evidence="1" type="ORF">SAMN02910411_2412</name>
</gene>
<dbReference type="Proteomes" id="UP000219563">
    <property type="component" value="Unassembled WGS sequence"/>
</dbReference>
<reference evidence="1 2" key="1">
    <citation type="submission" date="2017-08" db="EMBL/GenBank/DDBJ databases">
        <authorList>
            <person name="de Groot N.N."/>
        </authorList>
    </citation>
    <scope>NUCLEOTIDE SEQUENCE [LARGE SCALE GENOMIC DNA]</scope>
    <source>
        <strain evidence="1 2">DSM 9787</strain>
    </source>
</reference>
<protein>
    <submittedName>
        <fullName evidence="1">Uncharacterized protein</fullName>
    </submittedName>
</protein>
<organism evidence="1 2">
    <name type="scientific">Pseudobutyrivibrio ruminis DSM 9787</name>
    <dbReference type="NCBI Taxonomy" id="1123011"/>
    <lineage>
        <taxon>Bacteria</taxon>
        <taxon>Bacillati</taxon>
        <taxon>Bacillota</taxon>
        <taxon>Clostridia</taxon>
        <taxon>Lachnospirales</taxon>
        <taxon>Lachnospiraceae</taxon>
        <taxon>Pseudobutyrivibrio</taxon>
    </lineage>
</organism>
<sequence length="274" mass="32282">MCAYYKKTIVKKMDTYPLENLYQYRCSTTAKTSDKHGSVFYSEVMAEYVLKRANELKRIQRENVWKIEPSPGLSYFSKYRTNIDKARKGDDGKNHLKDDDEKIICRQMYINSKNGLVYDGIGKIIDFETPLAHLREADKDPYRTRKVGNVDLISFSSESKATIWLLEVKKELSDESMYRCVMEGFSYLQTIDRARFIEDLKKHVSWFGSVPKPIVFKTAPLIAYKGKQFEEMNEAKNEPMLHQKLLELMRFLDITVYFSYEIKADSFKIRKHYI</sequence>
<evidence type="ECO:0000313" key="1">
    <source>
        <dbReference type="EMBL" id="SOC08095.1"/>
    </source>
</evidence>
<accession>A0A285SKB2</accession>
<dbReference type="RefSeq" id="WP_097076642.1">
    <property type="nucleotide sequence ID" value="NZ_OBMR01000008.1"/>
</dbReference>